<gene>
    <name evidence="1" type="ORF">GCM10009751_29410</name>
</gene>
<comment type="caution">
    <text evidence="1">The sequence shown here is derived from an EMBL/GenBank/DDBJ whole genome shotgun (WGS) entry which is preliminary data.</text>
</comment>
<proteinExistence type="predicted"/>
<dbReference type="Proteomes" id="UP001501094">
    <property type="component" value="Unassembled WGS sequence"/>
</dbReference>
<sequence length="61" mass="6449">MSPIAQPATSAAKFCVVMSPTLRTARGRADWGRPEERGGSAAGRVRFPAVRARGRVPILTG</sequence>
<evidence type="ECO:0000313" key="1">
    <source>
        <dbReference type="EMBL" id="GAA1868898.1"/>
    </source>
</evidence>
<keyword evidence="2" id="KW-1185">Reference proteome</keyword>
<reference evidence="1 2" key="1">
    <citation type="journal article" date="2019" name="Int. J. Syst. Evol. Microbiol.">
        <title>The Global Catalogue of Microorganisms (GCM) 10K type strain sequencing project: providing services to taxonomists for standard genome sequencing and annotation.</title>
        <authorList>
            <consortium name="The Broad Institute Genomics Platform"/>
            <consortium name="The Broad Institute Genome Sequencing Center for Infectious Disease"/>
            <person name="Wu L."/>
            <person name="Ma J."/>
        </authorList>
    </citation>
    <scope>NUCLEOTIDE SEQUENCE [LARGE SCALE GENOMIC DNA]</scope>
    <source>
        <strain evidence="1 2">JCM 14326</strain>
    </source>
</reference>
<protein>
    <submittedName>
        <fullName evidence="1">Uncharacterized protein</fullName>
    </submittedName>
</protein>
<organism evidence="1 2">
    <name type="scientific">Myceligenerans crystallogenes</name>
    <dbReference type="NCBI Taxonomy" id="316335"/>
    <lineage>
        <taxon>Bacteria</taxon>
        <taxon>Bacillati</taxon>
        <taxon>Actinomycetota</taxon>
        <taxon>Actinomycetes</taxon>
        <taxon>Micrococcales</taxon>
        <taxon>Promicromonosporaceae</taxon>
        <taxon>Myceligenerans</taxon>
    </lineage>
</organism>
<dbReference type="EMBL" id="BAAANL010000006">
    <property type="protein sequence ID" value="GAA1868898.1"/>
    <property type="molecule type" value="Genomic_DNA"/>
</dbReference>
<name>A0ABN2NJ08_9MICO</name>
<evidence type="ECO:0000313" key="2">
    <source>
        <dbReference type="Proteomes" id="UP001501094"/>
    </source>
</evidence>
<accession>A0ABN2NJ08</accession>